<name>A0ABS7TJT2_9BACT</name>
<proteinExistence type="predicted"/>
<dbReference type="Proteomes" id="UP001139031">
    <property type="component" value="Unassembled WGS sequence"/>
</dbReference>
<dbReference type="EMBL" id="JAIRAU010000001">
    <property type="protein sequence ID" value="MBZ5708488.1"/>
    <property type="molecule type" value="Genomic_DNA"/>
</dbReference>
<sequence length="153" mass="16536">MHLVDRPVGNGDTARARGSVDAGVPRASKFIVVAYVLFNLLIAYTAIVAPGPLDATYRGGAMTPTREFMWFSIGSFHLFVAAVTSIALRMRRARERRAIVLANAGFYLWDAATQWLYWGHHVGLAPADLHVNAGVSAACAGLLVVAVWRDGDP</sequence>
<comment type="caution">
    <text evidence="2">The sequence shown here is derived from an EMBL/GenBank/DDBJ whole genome shotgun (WGS) entry which is preliminary data.</text>
</comment>
<keyword evidence="1" id="KW-0812">Transmembrane</keyword>
<evidence type="ECO:0000313" key="3">
    <source>
        <dbReference type="Proteomes" id="UP001139031"/>
    </source>
</evidence>
<feature type="transmembrane region" description="Helical" evidence="1">
    <location>
        <begin position="100"/>
        <end position="117"/>
    </location>
</feature>
<keyword evidence="1" id="KW-0472">Membrane</keyword>
<feature type="transmembrane region" description="Helical" evidence="1">
    <location>
        <begin position="68"/>
        <end position="88"/>
    </location>
</feature>
<accession>A0ABS7TJT2</accession>
<feature type="transmembrane region" description="Helical" evidence="1">
    <location>
        <begin position="129"/>
        <end position="148"/>
    </location>
</feature>
<gene>
    <name evidence="2" type="ORF">K7C98_04410</name>
</gene>
<reference evidence="2" key="1">
    <citation type="submission" date="2021-08" db="EMBL/GenBank/DDBJ databases">
        <authorList>
            <person name="Stevens D.C."/>
        </authorList>
    </citation>
    <scope>NUCLEOTIDE SEQUENCE</scope>
    <source>
        <strain evidence="2">DSM 53165</strain>
    </source>
</reference>
<feature type="transmembrane region" description="Helical" evidence="1">
    <location>
        <begin position="30"/>
        <end position="48"/>
    </location>
</feature>
<organism evidence="2 3">
    <name type="scientific">Nannocystis pusilla</name>
    <dbReference type="NCBI Taxonomy" id="889268"/>
    <lineage>
        <taxon>Bacteria</taxon>
        <taxon>Pseudomonadati</taxon>
        <taxon>Myxococcota</taxon>
        <taxon>Polyangia</taxon>
        <taxon>Nannocystales</taxon>
        <taxon>Nannocystaceae</taxon>
        <taxon>Nannocystis</taxon>
    </lineage>
</organism>
<evidence type="ECO:0000256" key="1">
    <source>
        <dbReference type="SAM" id="Phobius"/>
    </source>
</evidence>
<keyword evidence="1" id="KW-1133">Transmembrane helix</keyword>
<protein>
    <submittedName>
        <fullName evidence="2">Uncharacterized protein</fullName>
    </submittedName>
</protein>
<dbReference type="RefSeq" id="WP_224190236.1">
    <property type="nucleotide sequence ID" value="NZ_JAIRAU010000001.1"/>
</dbReference>
<evidence type="ECO:0000313" key="2">
    <source>
        <dbReference type="EMBL" id="MBZ5708488.1"/>
    </source>
</evidence>
<keyword evidence="3" id="KW-1185">Reference proteome</keyword>